<feature type="transmembrane region" description="Helical" evidence="1">
    <location>
        <begin position="12"/>
        <end position="28"/>
    </location>
</feature>
<feature type="transmembrane region" description="Helical" evidence="1">
    <location>
        <begin position="34"/>
        <end position="53"/>
    </location>
</feature>
<feature type="transmembrane region" description="Helical" evidence="1">
    <location>
        <begin position="192"/>
        <end position="225"/>
    </location>
</feature>
<reference evidence="3" key="1">
    <citation type="submission" date="2021-04" db="EMBL/GenBank/DDBJ databases">
        <title>The genome sequence of Ideonella sp. 4Y11.</title>
        <authorList>
            <person name="Liu Y."/>
        </authorList>
    </citation>
    <scope>NUCLEOTIDE SEQUENCE</scope>
    <source>
        <strain evidence="3">4Y11</strain>
    </source>
</reference>
<dbReference type="Proteomes" id="UP000678374">
    <property type="component" value="Unassembled WGS sequence"/>
</dbReference>
<evidence type="ECO:0000259" key="2">
    <source>
        <dbReference type="Pfam" id="PF01757"/>
    </source>
</evidence>
<name>A0A940YN33_9BURK</name>
<feature type="transmembrane region" description="Helical" evidence="1">
    <location>
        <begin position="65"/>
        <end position="84"/>
    </location>
</feature>
<sequence length="296" mass="31878">MSPALPTRRQDIEAVRVLAAFGIVWFHAHAPQLALGYAGLVVFLVLSVWLSAGSRQGWAAVRQRARRLLLPWALWFVVYGWYVHTLRLPVVDTRHGLLAGVLAGSNIHLWYLPFMFAVLLLADGLRRLLPARGLALGAGLLATALALAIPLWRPHTLGSFYPLRQWADAALPVSYGLMLLGAGALTPAQRTAALAVPVLAAALMAPLESFGLTSALGLGVCAWLARRPAPAPGGWSVQWLSDLCMGIYLVHILVLEALLLRTPLRGALLAVAVFAVSALLVAGGRALAPRWRGWWS</sequence>
<dbReference type="InterPro" id="IPR002656">
    <property type="entry name" value="Acyl_transf_3_dom"/>
</dbReference>
<accession>A0A940YN33</accession>
<keyword evidence="1" id="KW-0472">Membrane</keyword>
<keyword evidence="1" id="KW-1133">Transmembrane helix</keyword>
<comment type="caution">
    <text evidence="3">The sequence shown here is derived from an EMBL/GenBank/DDBJ whole genome shotgun (WGS) entry which is preliminary data.</text>
</comment>
<evidence type="ECO:0000313" key="3">
    <source>
        <dbReference type="EMBL" id="MBQ0960936.1"/>
    </source>
</evidence>
<dbReference type="GO" id="GO:0016747">
    <property type="term" value="F:acyltransferase activity, transferring groups other than amino-acyl groups"/>
    <property type="evidence" value="ECO:0007669"/>
    <property type="project" value="InterPro"/>
</dbReference>
<feature type="transmembrane region" description="Helical" evidence="1">
    <location>
        <begin position="165"/>
        <end position="185"/>
    </location>
</feature>
<feature type="transmembrane region" description="Helical" evidence="1">
    <location>
        <begin position="96"/>
        <end position="122"/>
    </location>
</feature>
<dbReference type="EMBL" id="JAGQDE010000019">
    <property type="protein sequence ID" value="MBQ0960936.1"/>
    <property type="molecule type" value="Genomic_DNA"/>
</dbReference>
<organism evidence="3 4">
    <name type="scientific">Ideonella aquatica</name>
    <dbReference type="NCBI Taxonomy" id="2824119"/>
    <lineage>
        <taxon>Bacteria</taxon>
        <taxon>Pseudomonadati</taxon>
        <taxon>Pseudomonadota</taxon>
        <taxon>Betaproteobacteria</taxon>
        <taxon>Burkholderiales</taxon>
        <taxon>Sphaerotilaceae</taxon>
        <taxon>Ideonella</taxon>
    </lineage>
</organism>
<dbReference type="Pfam" id="PF01757">
    <property type="entry name" value="Acyl_transf_3"/>
    <property type="match status" value="1"/>
</dbReference>
<keyword evidence="1" id="KW-0812">Transmembrane</keyword>
<feature type="transmembrane region" description="Helical" evidence="1">
    <location>
        <begin position="134"/>
        <end position="153"/>
    </location>
</feature>
<keyword evidence="4" id="KW-1185">Reference proteome</keyword>
<dbReference type="AlphaFoldDB" id="A0A940YN33"/>
<keyword evidence="3" id="KW-0012">Acyltransferase</keyword>
<feature type="domain" description="Acyltransferase 3" evidence="2">
    <location>
        <begin position="11"/>
        <end position="281"/>
    </location>
</feature>
<evidence type="ECO:0000256" key="1">
    <source>
        <dbReference type="SAM" id="Phobius"/>
    </source>
</evidence>
<keyword evidence="3" id="KW-0808">Transferase</keyword>
<proteinExistence type="predicted"/>
<evidence type="ECO:0000313" key="4">
    <source>
        <dbReference type="Proteomes" id="UP000678374"/>
    </source>
</evidence>
<feature type="transmembrane region" description="Helical" evidence="1">
    <location>
        <begin position="267"/>
        <end position="288"/>
    </location>
</feature>
<protein>
    <submittedName>
        <fullName evidence="3">Acyltransferase family protein</fullName>
    </submittedName>
</protein>
<gene>
    <name evidence="3" type="ORF">KAK06_18415</name>
</gene>
<feature type="transmembrane region" description="Helical" evidence="1">
    <location>
        <begin position="237"/>
        <end position="260"/>
    </location>
</feature>
<dbReference type="RefSeq" id="WP_210803610.1">
    <property type="nucleotide sequence ID" value="NZ_JAGQDE010000019.1"/>
</dbReference>